<organism evidence="1">
    <name type="scientific">Rhizophora mucronata</name>
    <name type="common">Asiatic mangrove</name>
    <dbReference type="NCBI Taxonomy" id="61149"/>
    <lineage>
        <taxon>Eukaryota</taxon>
        <taxon>Viridiplantae</taxon>
        <taxon>Streptophyta</taxon>
        <taxon>Embryophyta</taxon>
        <taxon>Tracheophyta</taxon>
        <taxon>Spermatophyta</taxon>
        <taxon>Magnoliopsida</taxon>
        <taxon>eudicotyledons</taxon>
        <taxon>Gunneridae</taxon>
        <taxon>Pentapetalae</taxon>
        <taxon>rosids</taxon>
        <taxon>fabids</taxon>
        <taxon>Malpighiales</taxon>
        <taxon>Rhizophoraceae</taxon>
        <taxon>Rhizophora</taxon>
    </lineage>
</organism>
<proteinExistence type="predicted"/>
<sequence>MCQLCYLTIKVESTNLLIPLSFFEVSHRVPPS</sequence>
<evidence type="ECO:0000313" key="1">
    <source>
        <dbReference type="EMBL" id="MBX64223.1"/>
    </source>
</evidence>
<protein>
    <submittedName>
        <fullName evidence="1">Uncharacterized protein</fullName>
    </submittedName>
</protein>
<dbReference type="EMBL" id="GGEC01083739">
    <property type="protein sequence ID" value="MBX64223.1"/>
    <property type="molecule type" value="Transcribed_RNA"/>
</dbReference>
<accession>A0A2P2QB91</accession>
<reference evidence="1" key="1">
    <citation type="submission" date="2018-02" db="EMBL/GenBank/DDBJ databases">
        <title>Rhizophora mucronata_Transcriptome.</title>
        <authorList>
            <person name="Meera S.P."/>
            <person name="Sreeshan A."/>
            <person name="Augustine A."/>
        </authorList>
    </citation>
    <scope>NUCLEOTIDE SEQUENCE</scope>
    <source>
        <tissue evidence="1">Leaf</tissue>
    </source>
</reference>
<dbReference type="AlphaFoldDB" id="A0A2P2QB91"/>
<name>A0A2P2QB91_RHIMU</name>